<accession>A0A2P2QRC1</accession>
<sequence>MRNFPGNEPSQACTSIDHTSQHKLIRTFVHQIIKFSKNKERLMSSCILCIGCNHRSPRNHIPIAHQVENPPSSLDVIAFPIHIYQ</sequence>
<dbReference type="EMBL" id="GGEC01089029">
    <property type="protein sequence ID" value="MBX69513.1"/>
    <property type="molecule type" value="Transcribed_RNA"/>
</dbReference>
<name>A0A2P2QRC1_RHIMU</name>
<dbReference type="AlphaFoldDB" id="A0A2P2QRC1"/>
<protein>
    <submittedName>
        <fullName evidence="1">Uncharacterized protein</fullName>
    </submittedName>
</protein>
<evidence type="ECO:0000313" key="1">
    <source>
        <dbReference type="EMBL" id="MBX69513.1"/>
    </source>
</evidence>
<reference evidence="1" key="1">
    <citation type="submission" date="2018-02" db="EMBL/GenBank/DDBJ databases">
        <title>Rhizophora mucronata_Transcriptome.</title>
        <authorList>
            <person name="Meera S.P."/>
            <person name="Sreeshan A."/>
            <person name="Augustine A."/>
        </authorList>
    </citation>
    <scope>NUCLEOTIDE SEQUENCE</scope>
    <source>
        <tissue evidence="1">Leaf</tissue>
    </source>
</reference>
<proteinExistence type="predicted"/>
<organism evidence="1">
    <name type="scientific">Rhizophora mucronata</name>
    <name type="common">Asiatic mangrove</name>
    <dbReference type="NCBI Taxonomy" id="61149"/>
    <lineage>
        <taxon>Eukaryota</taxon>
        <taxon>Viridiplantae</taxon>
        <taxon>Streptophyta</taxon>
        <taxon>Embryophyta</taxon>
        <taxon>Tracheophyta</taxon>
        <taxon>Spermatophyta</taxon>
        <taxon>Magnoliopsida</taxon>
        <taxon>eudicotyledons</taxon>
        <taxon>Gunneridae</taxon>
        <taxon>Pentapetalae</taxon>
        <taxon>rosids</taxon>
        <taxon>fabids</taxon>
        <taxon>Malpighiales</taxon>
        <taxon>Rhizophoraceae</taxon>
        <taxon>Rhizophora</taxon>
    </lineage>
</organism>